<organism evidence="2 3">
    <name type="scientific">Apiosordaria backusii</name>
    <dbReference type="NCBI Taxonomy" id="314023"/>
    <lineage>
        <taxon>Eukaryota</taxon>
        <taxon>Fungi</taxon>
        <taxon>Dikarya</taxon>
        <taxon>Ascomycota</taxon>
        <taxon>Pezizomycotina</taxon>
        <taxon>Sordariomycetes</taxon>
        <taxon>Sordariomycetidae</taxon>
        <taxon>Sordariales</taxon>
        <taxon>Lasiosphaeriaceae</taxon>
        <taxon>Apiosordaria</taxon>
    </lineage>
</organism>
<dbReference type="GO" id="GO:0000981">
    <property type="term" value="F:DNA-binding transcription factor activity, RNA polymerase II-specific"/>
    <property type="evidence" value="ECO:0007669"/>
    <property type="project" value="TreeGrafter"/>
</dbReference>
<accession>A0AA40AEW6</accession>
<name>A0AA40AEW6_9PEZI</name>
<reference evidence="2" key="1">
    <citation type="submission" date="2023-06" db="EMBL/GenBank/DDBJ databases">
        <title>Genome-scale phylogeny and comparative genomics of the fungal order Sordariales.</title>
        <authorList>
            <consortium name="Lawrence Berkeley National Laboratory"/>
            <person name="Hensen N."/>
            <person name="Bonometti L."/>
            <person name="Westerberg I."/>
            <person name="Brannstrom I.O."/>
            <person name="Guillou S."/>
            <person name="Cros-Aarteil S."/>
            <person name="Calhoun S."/>
            <person name="Haridas S."/>
            <person name="Kuo A."/>
            <person name="Mondo S."/>
            <person name="Pangilinan J."/>
            <person name="Riley R."/>
            <person name="Labutti K."/>
            <person name="Andreopoulos B."/>
            <person name="Lipzen A."/>
            <person name="Chen C."/>
            <person name="Yanf M."/>
            <person name="Daum C."/>
            <person name="Ng V."/>
            <person name="Clum A."/>
            <person name="Steindorff A."/>
            <person name="Ohm R."/>
            <person name="Martin F."/>
            <person name="Silar P."/>
            <person name="Natvig D."/>
            <person name="Lalanne C."/>
            <person name="Gautier V."/>
            <person name="Ament-Velasquez S.L."/>
            <person name="Kruys A."/>
            <person name="Hutchinson M.I."/>
            <person name="Powell A.J."/>
            <person name="Barry K."/>
            <person name="Miller A.N."/>
            <person name="Grigoriev I.V."/>
            <person name="Debuchy R."/>
            <person name="Gladieux P."/>
            <person name="Thoren M.H."/>
            <person name="Johannesson H."/>
        </authorList>
    </citation>
    <scope>NUCLEOTIDE SEQUENCE</scope>
    <source>
        <strain evidence="2">CBS 540.89</strain>
    </source>
</reference>
<proteinExistence type="predicted"/>
<dbReference type="GO" id="GO:0000978">
    <property type="term" value="F:RNA polymerase II cis-regulatory region sequence-specific DNA binding"/>
    <property type="evidence" value="ECO:0007669"/>
    <property type="project" value="TreeGrafter"/>
</dbReference>
<dbReference type="InterPro" id="IPR022210">
    <property type="entry name" value="TF_GCR1-like"/>
</dbReference>
<protein>
    <submittedName>
        <fullName evidence="2">Transcriptional activator of glycolytic enzymes-domain-containing protein</fullName>
    </submittedName>
</protein>
<evidence type="ECO:0000259" key="1">
    <source>
        <dbReference type="Pfam" id="PF12550"/>
    </source>
</evidence>
<dbReference type="PANTHER" id="PTHR37784">
    <property type="entry name" value="PROTEIN MSN1"/>
    <property type="match status" value="1"/>
</dbReference>
<gene>
    <name evidence="2" type="ORF">B0T21DRAFT_71738</name>
</gene>
<dbReference type="PANTHER" id="PTHR37784:SF2">
    <property type="entry name" value="HIGH-OSMOLARITY-INDUCED TRANSCRIPTION PROTEIN 1"/>
    <property type="match status" value="1"/>
</dbReference>
<dbReference type="Pfam" id="PF12550">
    <property type="entry name" value="GCR1_C"/>
    <property type="match status" value="1"/>
</dbReference>
<dbReference type="GO" id="GO:0060963">
    <property type="term" value="P:positive regulation of ribosomal protein gene transcription by RNA polymerase II"/>
    <property type="evidence" value="ECO:0007669"/>
    <property type="project" value="TreeGrafter"/>
</dbReference>
<dbReference type="Gene3D" id="1.10.443.20">
    <property type="entry name" value="Centromere DNA-binding protein complex CBF3 subunit, domain 2"/>
    <property type="match status" value="1"/>
</dbReference>
<dbReference type="AlphaFoldDB" id="A0AA40AEW6"/>
<dbReference type="Proteomes" id="UP001172159">
    <property type="component" value="Unassembled WGS sequence"/>
</dbReference>
<keyword evidence="3" id="KW-1185">Reference proteome</keyword>
<feature type="domain" description="Transcription activator GCR1-like" evidence="1">
    <location>
        <begin position="188"/>
        <end position="266"/>
    </location>
</feature>
<dbReference type="InterPro" id="IPR052146">
    <property type="entry name" value="HOT1"/>
</dbReference>
<sequence>MAKYPGHPVFRDPVFWSPQFNAFAVKVREAAQEGFEDDRSTAIEKVIPEVSEKLRSLAAYQLTVEGAVKRRHSELVQEVKSLRAQIADMRRMEYQVVTTFTPGGRLHHTEQFARRQGCEACLSPPEPPRRRPGTPSAGPPLTAVSTLDYGAALAPDPATASATVAAVSSPAAFGAPAMTVAQQGPPQIRFPRTLRTVGDLYRLWRHGFAMMPPVDELERRWGSRWRLRNERQLFSMRKVVVDEVTRLAGVRGWPEEDAVHELEKQRVEGGDLSLNALAKQLKAARKS</sequence>
<dbReference type="EMBL" id="JAUKTV010000015">
    <property type="protein sequence ID" value="KAK0714463.1"/>
    <property type="molecule type" value="Genomic_DNA"/>
</dbReference>
<dbReference type="InterPro" id="IPR038279">
    <property type="entry name" value="Ndc10_dom2_sf"/>
</dbReference>
<evidence type="ECO:0000313" key="3">
    <source>
        <dbReference type="Proteomes" id="UP001172159"/>
    </source>
</evidence>
<evidence type="ECO:0000313" key="2">
    <source>
        <dbReference type="EMBL" id="KAK0714463.1"/>
    </source>
</evidence>
<comment type="caution">
    <text evidence="2">The sequence shown here is derived from an EMBL/GenBank/DDBJ whole genome shotgun (WGS) entry which is preliminary data.</text>
</comment>